<dbReference type="Proteomes" id="UP001465755">
    <property type="component" value="Unassembled WGS sequence"/>
</dbReference>
<protein>
    <recommendedName>
        <fullName evidence="5">Protein kinase domain-containing protein</fullName>
    </recommendedName>
</protein>
<name>A0AAW1PMP4_9CHLO</name>
<comment type="subcellular location">
    <subcellularLocation>
        <location evidence="1">Cytoplasm</location>
        <location evidence="1">Cytoskeleton</location>
        <location evidence="1">Cilium axoneme</location>
    </subcellularLocation>
</comment>
<dbReference type="InterPro" id="IPR001611">
    <property type="entry name" value="Leu-rich_rpt"/>
</dbReference>
<sequence length="355" mass="38173">MALTEFSQLQVLKQLNLSRNKLASVPEDLGQLAALEDLDLSHNQLQSVPAALGNLTNLRYLNLMANQLTELPASIGNQLTSLPDSLGNMTGLVKLQASFNKIQTLTASISQLQKLELMRLAVNDLQDLPKELAQLNSLAWVSLAGNPMCPVPTAPTPPMQTLDTLQDLGTGEALGDGASGDVVAATWQGSAVAVKVFRADVSPDGRSVDEIAVATRLDHPNLVRVRAKVASPSALVVDRVFGTPLAAKPNHASLLRCRWDADTTFAPGTALSIVLGIARALEYLHSLNICHGDLYAHNVLADKQGHAVLCDFGASFFYKPEDTTAFEAQEVRAFGLFLKDINARLDSQNEDYQSL</sequence>
<dbReference type="PROSITE" id="PS00107">
    <property type="entry name" value="PROTEIN_KINASE_ATP"/>
    <property type="match status" value="1"/>
</dbReference>
<dbReference type="Gene3D" id="3.30.200.20">
    <property type="entry name" value="Phosphorylase Kinase, domain 1"/>
    <property type="match status" value="1"/>
</dbReference>
<proteinExistence type="predicted"/>
<dbReference type="Gene3D" id="3.80.10.10">
    <property type="entry name" value="Ribonuclease Inhibitor"/>
    <property type="match status" value="2"/>
</dbReference>
<dbReference type="GO" id="GO:0005930">
    <property type="term" value="C:axoneme"/>
    <property type="evidence" value="ECO:0007669"/>
    <property type="project" value="UniProtKB-SubCell"/>
</dbReference>
<dbReference type="InterPro" id="IPR000719">
    <property type="entry name" value="Prot_kinase_dom"/>
</dbReference>
<dbReference type="PROSITE" id="PS50011">
    <property type="entry name" value="PROTEIN_KINASE_DOM"/>
    <property type="match status" value="1"/>
</dbReference>
<feature type="binding site" evidence="4">
    <location>
        <position position="195"/>
    </location>
    <ligand>
        <name>ATP</name>
        <dbReference type="ChEBI" id="CHEBI:30616"/>
    </ligand>
</feature>
<dbReference type="PRINTS" id="PR00019">
    <property type="entry name" value="LEURICHRPT"/>
</dbReference>
<evidence type="ECO:0000313" key="7">
    <source>
        <dbReference type="Proteomes" id="UP001465755"/>
    </source>
</evidence>
<evidence type="ECO:0000259" key="5">
    <source>
        <dbReference type="PROSITE" id="PS50011"/>
    </source>
</evidence>
<dbReference type="InterPro" id="IPR050216">
    <property type="entry name" value="LRR_domain-containing"/>
</dbReference>
<evidence type="ECO:0000256" key="3">
    <source>
        <dbReference type="ARBA" id="ARBA00022737"/>
    </source>
</evidence>
<keyword evidence="7" id="KW-1185">Reference proteome</keyword>
<dbReference type="InterPro" id="IPR017441">
    <property type="entry name" value="Protein_kinase_ATP_BS"/>
</dbReference>
<evidence type="ECO:0000256" key="1">
    <source>
        <dbReference type="ARBA" id="ARBA00004430"/>
    </source>
</evidence>
<dbReference type="Pfam" id="PF13855">
    <property type="entry name" value="LRR_8"/>
    <property type="match status" value="1"/>
</dbReference>
<evidence type="ECO:0000313" key="6">
    <source>
        <dbReference type="EMBL" id="KAK9811060.1"/>
    </source>
</evidence>
<keyword evidence="4" id="KW-0067">ATP-binding</keyword>
<accession>A0AAW1PMP4</accession>
<dbReference type="SUPFAM" id="SSF56112">
    <property type="entry name" value="Protein kinase-like (PK-like)"/>
    <property type="match status" value="1"/>
</dbReference>
<dbReference type="AlphaFoldDB" id="A0AAW1PMP4"/>
<dbReference type="InterPro" id="IPR032675">
    <property type="entry name" value="LRR_dom_sf"/>
</dbReference>
<dbReference type="GO" id="GO:0005524">
    <property type="term" value="F:ATP binding"/>
    <property type="evidence" value="ECO:0007669"/>
    <property type="project" value="UniProtKB-UniRule"/>
</dbReference>
<comment type="caution">
    <text evidence="6">The sequence shown here is derived from an EMBL/GenBank/DDBJ whole genome shotgun (WGS) entry which is preliminary data.</text>
</comment>
<keyword evidence="3" id="KW-0677">Repeat</keyword>
<dbReference type="SUPFAM" id="SSF52058">
    <property type="entry name" value="L domain-like"/>
    <property type="match status" value="1"/>
</dbReference>
<dbReference type="GO" id="GO:0004672">
    <property type="term" value="F:protein kinase activity"/>
    <property type="evidence" value="ECO:0007669"/>
    <property type="project" value="InterPro"/>
</dbReference>
<dbReference type="PANTHER" id="PTHR48051:SF1">
    <property type="entry name" value="RAS SUPPRESSOR PROTEIN 1"/>
    <property type="match status" value="1"/>
</dbReference>
<dbReference type="SMART" id="SM00369">
    <property type="entry name" value="LRR_TYP"/>
    <property type="match status" value="5"/>
</dbReference>
<reference evidence="6 7" key="1">
    <citation type="journal article" date="2024" name="Nat. Commun.">
        <title>Phylogenomics reveals the evolutionary origins of lichenization in chlorophyte algae.</title>
        <authorList>
            <person name="Puginier C."/>
            <person name="Libourel C."/>
            <person name="Otte J."/>
            <person name="Skaloud P."/>
            <person name="Haon M."/>
            <person name="Grisel S."/>
            <person name="Petersen M."/>
            <person name="Berrin J.G."/>
            <person name="Delaux P.M."/>
            <person name="Dal Grande F."/>
            <person name="Keller J."/>
        </authorList>
    </citation>
    <scope>NUCLEOTIDE SEQUENCE [LARGE SCALE GENOMIC DNA]</scope>
    <source>
        <strain evidence="6 7">SAG 2036</strain>
    </source>
</reference>
<dbReference type="InterPro" id="IPR003591">
    <property type="entry name" value="Leu-rich_rpt_typical-subtyp"/>
</dbReference>
<dbReference type="Gene3D" id="1.10.510.10">
    <property type="entry name" value="Transferase(Phosphotransferase) domain 1"/>
    <property type="match status" value="1"/>
</dbReference>
<dbReference type="PANTHER" id="PTHR48051">
    <property type="match status" value="1"/>
</dbReference>
<keyword evidence="2" id="KW-0433">Leucine-rich repeat</keyword>
<dbReference type="EMBL" id="JALJOQ010000012">
    <property type="protein sequence ID" value="KAK9811060.1"/>
    <property type="molecule type" value="Genomic_DNA"/>
</dbReference>
<dbReference type="InterPro" id="IPR011009">
    <property type="entry name" value="Kinase-like_dom_sf"/>
</dbReference>
<dbReference type="Pfam" id="PF00069">
    <property type="entry name" value="Pkinase"/>
    <property type="match status" value="1"/>
</dbReference>
<feature type="domain" description="Protein kinase" evidence="5">
    <location>
        <begin position="168"/>
        <end position="355"/>
    </location>
</feature>
<dbReference type="SMART" id="SM00364">
    <property type="entry name" value="LRR_BAC"/>
    <property type="match status" value="3"/>
</dbReference>
<evidence type="ECO:0000256" key="4">
    <source>
        <dbReference type="PROSITE-ProRule" id="PRU10141"/>
    </source>
</evidence>
<keyword evidence="4" id="KW-0547">Nucleotide-binding</keyword>
<organism evidence="6 7">
    <name type="scientific">Symbiochloris irregularis</name>
    <dbReference type="NCBI Taxonomy" id="706552"/>
    <lineage>
        <taxon>Eukaryota</taxon>
        <taxon>Viridiplantae</taxon>
        <taxon>Chlorophyta</taxon>
        <taxon>core chlorophytes</taxon>
        <taxon>Trebouxiophyceae</taxon>
        <taxon>Trebouxiales</taxon>
        <taxon>Trebouxiaceae</taxon>
        <taxon>Symbiochloris</taxon>
    </lineage>
</organism>
<evidence type="ECO:0000256" key="2">
    <source>
        <dbReference type="ARBA" id="ARBA00022614"/>
    </source>
</evidence>
<dbReference type="PROSITE" id="PS51450">
    <property type="entry name" value="LRR"/>
    <property type="match status" value="3"/>
</dbReference>
<gene>
    <name evidence="6" type="ORF">WJX73_010040</name>
</gene>